<dbReference type="InterPro" id="IPR050976">
    <property type="entry name" value="Snaclec"/>
</dbReference>
<feature type="non-terminal residue" evidence="2">
    <location>
        <position position="69"/>
    </location>
</feature>
<dbReference type="Gene3D" id="3.10.100.10">
    <property type="entry name" value="Mannose-Binding Protein A, subunit A"/>
    <property type="match status" value="1"/>
</dbReference>
<evidence type="ECO:0008006" key="4">
    <source>
        <dbReference type="Google" id="ProtNLM"/>
    </source>
</evidence>
<dbReference type="PANTHER" id="PTHR22991">
    <property type="entry name" value="PROTEIN CBG13490"/>
    <property type="match status" value="1"/>
</dbReference>
<protein>
    <recommendedName>
        <fullName evidence="4">C-type lectin</fullName>
    </recommendedName>
</protein>
<name>A0AAV5TYT4_9BILA</name>
<feature type="non-terminal residue" evidence="2">
    <location>
        <position position="1"/>
    </location>
</feature>
<accession>A0AAV5TYT4</accession>
<keyword evidence="1" id="KW-1015">Disulfide bond</keyword>
<organism evidence="2 3">
    <name type="scientific">Pristionchus entomophagus</name>
    <dbReference type="NCBI Taxonomy" id="358040"/>
    <lineage>
        <taxon>Eukaryota</taxon>
        <taxon>Metazoa</taxon>
        <taxon>Ecdysozoa</taxon>
        <taxon>Nematoda</taxon>
        <taxon>Chromadorea</taxon>
        <taxon>Rhabditida</taxon>
        <taxon>Rhabditina</taxon>
        <taxon>Diplogasteromorpha</taxon>
        <taxon>Diplogasteroidea</taxon>
        <taxon>Neodiplogasteridae</taxon>
        <taxon>Pristionchus</taxon>
    </lineage>
</organism>
<evidence type="ECO:0000313" key="3">
    <source>
        <dbReference type="Proteomes" id="UP001432027"/>
    </source>
</evidence>
<proteinExistence type="predicted"/>
<dbReference type="SUPFAM" id="SSF56436">
    <property type="entry name" value="C-type lectin-like"/>
    <property type="match status" value="1"/>
</dbReference>
<dbReference type="EMBL" id="BTSX01000005">
    <property type="protein sequence ID" value="GMS99420.1"/>
    <property type="molecule type" value="Genomic_DNA"/>
</dbReference>
<gene>
    <name evidence="2" type="ORF">PENTCL1PPCAC_21595</name>
</gene>
<dbReference type="CDD" id="cd00037">
    <property type="entry name" value="CLECT"/>
    <property type="match status" value="1"/>
</dbReference>
<reference evidence="2" key="1">
    <citation type="submission" date="2023-10" db="EMBL/GenBank/DDBJ databases">
        <title>Genome assembly of Pristionchus species.</title>
        <authorList>
            <person name="Yoshida K."/>
            <person name="Sommer R.J."/>
        </authorList>
    </citation>
    <scope>NUCLEOTIDE SEQUENCE</scope>
    <source>
        <strain evidence="2">RS0144</strain>
    </source>
</reference>
<dbReference type="PANTHER" id="PTHR22991:SF40">
    <property type="entry name" value="PROTEIN CBG13490"/>
    <property type="match status" value="1"/>
</dbReference>
<dbReference type="InterPro" id="IPR016187">
    <property type="entry name" value="CTDL_fold"/>
</dbReference>
<evidence type="ECO:0000313" key="2">
    <source>
        <dbReference type="EMBL" id="GMS99420.1"/>
    </source>
</evidence>
<dbReference type="AlphaFoldDB" id="A0AAV5TYT4"/>
<evidence type="ECO:0000256" key="1">
    <source>
        <dbReference type="ARBA" id="ARBA00023157"/>
    </source>
</evidence>
<keyword evidence="3" id="KW-1185">Reference proteome</keyword>
<dbReference type="InterPro" id="IPR016186">
    <property type="entry name" value="C-type_lectin-like/link_sf"/>
</dbReference>
<sequence>DEATNVVAEKCQEIQGNPIIIHNSEHQSYWASQTPSPNSPLGLRCNTGTKQWEWTDGSALDFKPPFYHS</sequence>
<dbReference type="Proteomes" id="UP001432027">
    <property type="component" value="Unassembled WGS sequence"/>
</dbReference>
<comment type="caution">
    <text evidence="2">The sequence shown here is derived from an EMBL/GenBank/DDBJ whole genome shotgun (WGS) entry which is preliminary data.</text>
</comment>